<evidence type="ECO:0000256" key="10">
    <source>
        <dbReference type="ARBA" id="ARBA00022989"/>
    </source>
</evidence>
<keyword evidence="6" id="KW-0132">Cell division</keyword>
<evidence type="ECO:0000256" key="18">
    <source>
        <dbReference type="ARBA" id="ARBA00068227"/>
    </source>
</evidence>
<keyword evidence="12" id="KW-0472">Membrane</keyword>
<keyword evidence="10" id="KW-1133">Transmembrane helix</keyword>
<evidence type="ECO:0000313" key="19">
    <source>
        <dbReference type="EMBL" id="GCC19683.1"/>
    </source>
</evidence>
<evidence type="ECO:0000256" key="1">
    <source>
        <dbReference type="ARBA" id="ARBA00004173"/>
    </source>
</evidence>
<dbReference type="FunFam" id="3.30.720.220:FF:000001">
    <property type="entry name" value="Jumping translocation breakpoint"/>
    <property type="match status" value="1"/>
</dbReference>
<evidence type="ECO:0000256" key="7">
    <source>
        <dbReference type="ARBA" id="ARBA00022692"/>
    </source>
</evidence>
<organism evidence="19 20">
    <name type="scientific">Chiloscyllium punctatum</name>
    <name type="common">Brownbanded bambooshark</name>
    <name type="synonym">Hemiscyllium punctatum</name>
    <dbReference type="NCBI Taxonomy" id="137246"/>
    <lineage>
        <taxon>Eukaryota</taxon>
        <taxon>Metazoa</taxon>
        <taxon>Chordata</taxon>
        <taxon>Craniata</taxon>
        <taxon>Vertebrata</taxon>
        <taxon>Chondrichthyes</taxon>
        <taxon>Elasmobranchii</taxon>
        <taxon>Galeomorphii</taxon>
        <taxon>Galeoidea</taxon>
        <taxon>Orectolobiformes</taxon>
        <taxon>Hemiscylliidae</taxon>
        <taxon>Chiloscyllium</taxon>
    </lineage>
</organism>
<keyword evidence="20" id="KW-1185">Reference proteome</keyword>
<protein>
    <recommendedName>
        <fullName evidence="18">Protein JTB</fullName>
    </recommendedName>
</protein>
<proteinExistence type="inferred from homology"/>
<dbReference type="GO" id="GO:0005813">
    <property type="term" value="C:centrosome"/>
    <property type="evidence" value="ECO:0007669"/>
    <property type="project" value="UniProtKB-SubCell"/>
</dbReference>
<evidence type="ECO:0000256" key="17">
    <source>
        <dbReference type="ARBA" id="ARBA00063184"/>
    </source>
</evidence>
<evidence type="ECO:0000256" key="2">
    <source>
        <dbReference type="ARBA" id="ARBA00004186"/>
    </source>
</evidence>
<evidence type="ECO:0000256" key="3">
    <source>
        <dbReference type="ARBA" id="ARBA00004300"/>
    </source>
</evidence>
<comment type="function">
    <text evidence="15">Required for normal cytokinesis during mitosis. Plays a role in the regulation of cell proliferation. May be a component of the chromosomal passenger complex (CPC), a complex that acts as a key regulator of mitosis. The CPC complex has essential functions at the centromere in ensuring correct chromosome alignment and segregation and is required for chromatin-induced microtubule stabilization and spindle assembly. Increases AURKB activity. Inhibits apoptosis induced by TGFB1. Overexpression induces swelling of mitochondria and reduces mitochondrial membrane potential.</text>
</comment>
<dbReference type="AlphaFoldDB" id="A0A401RNF3"/>
<evidence type="ECO:0000256" key="15">
    <source>
        <dbReference type="ARBA" id="ARBA00058368"/>
    </source>
</evidence>
<keyword evidence="14" id="KW-0131">Cell cycle</keyword>
<comment type="similarity">
    <text evidence="16">Belongs to the JTB family.</text>
</comment>
<keyword evidence="11" id="KW-0496">Mitochondrion</keyword>
<keyword evidence="7" id="KW-0812">Transmembrane</keyword>
<dbReference type="Pfam" id="PF05439">
    <property type="entry name" value="JTB"/>
    <property type="match status" value="1"/>
</dbReference>
<keyword evidence="9" id="KW-0498">Mitosis</keyword>
<evidence type="ECO:0000256" key="13">
    <source>
        <dbReference type="ARBA" id="ARBA00023212"/>
    </source>
</evidence>
<dbReference type="EMBL" id="BEZZ01003387">
    <property type="protein sequence ID" value="GCC19683.1"/>
    <property type="molecule type" value="Genomic_DNA"/>
</dbReference>
<evidence type="ECO:0000256" key="8">
    <source>
        <dbReference type="ARBA" id="ARBA00022729"/>
    </source>
</evidence>
<evidence type="ECO:0000256" key="14">
    <source>
        <dbReference type="ARBA" id="ARBA00023306"/>
    </source>
</evidence>
<name>A0A401RNF3_CHIPU</name>
<evidence type="ECO:0000313" key="20">
    <source>
        <dbReference type="Proteomes" id="UP000287033"/>
    </source>
</evidence>
<dbReference type="OrthoDB" id="5971907at2759"/>
<evidence type="ECO:0000256" key="5">
    <source>
        <dbReference type="ARBA" id="ARBA00022490"/>
    </source>
</evidence>
<keyword evidence="13" id="KW-0206">Cytoskeleton</keyword>
<dbReference type="GO" id="GO:0000281">
    <property type="term" value="P:mitotic cytokinesis"/>
    <property type="evidence" value="ECO:0007669"/>
    <property type="project" value="TreeGrafter"/>
</dbReference>
<dbReference type="Proteomes" id="UP000287033">
    <property type="component" value="Unassembled WGS sequence"/>
</dbReference>
<dbReference type="Gene3D" id="3.30.720.220">
    <property type="match status" value="1"/>
</dbReference>
<evidence type="ECO:0000256" key="16">
    <source>
        <dbReference type="ARBA" id="ARBA00060886"/>
    </source>
</evidence>
<dbReference type="GO" id="GO:0016020">
    <property type="term" value="C:membrane"/>
    <property type="evidence" value="ECO:0007669"/>
    <property type="project" value="UniProtKB-SubCell"/>
</dbReference>
<comment type="subcellular location">
    <subcellularLocation>
        <location evidence="3">Cytoplasm</location>
        <location evidence="3">Cytoskeleton</location>
        <location evidence="3">Microtubule organizing center</location>
        <location evidence="3">Centrosome</location>
    </subcellularLocation>
    <subcellularLocation>
        <location evidence="2">Cytoplasm</location>
        <location evidence="2">Cytoskeleton</location>
        <location evidence="2">Spindle</location>
    </subcellularLocation>
    <subcellularLocation>
        <location evidence="4">Membrane</location>
        <topology evidence="4">Single-pass type I membrane protein</topology>
    </subcellularLocation>
    <subcellularLocation>
        <location evidence="1">Mitochondrion</location>
    </subcellularLocation>
</comment>
<comment type="caution">
    <text evidence="19">The sequence shown here is derived from an EMBL/GenBank/DDBJ whole genome shotgun (WGS) entry which is preliminary data.</text>
</comment>
<dbReference type="InterPro" id="IPR008657">
    <property type="entry name" value="JTB"/>
</dbReference>
<keyword evidence="5" id="KW-0963">Cytoplasm</keyword>
<comment type="subunit">
    <text evidence="17">Interacts with AURKA, AURKB, BIRC5 and INCENP. May be a component of the CPC at least composed of BIRC5/survivin, CDCA8/borealin, INCENP and AURKB/Aurora-B.</text>
</comment>
<dbReference type="GO" id="GO:0005739">
    <property type="term" value="C:mitochondrion"/>
    <property type="evidence" value="ECO:0007669"/>
    <property type="project" value="UniProtKB-SubCell"/>
</dbReference>
<evidence type="ECO:0000256" key="4">
    <source>
        <dbReference type="ARBA" id="ARBA00004479"/>
    </source>
</evidence>
<accession>A0A401RNF3</accession>
<evidence type="ECO:0000256" key="6">
    <source>
        <dbReference type="ARBA" id="ARBA00022618"/>
    </source>
</evidence>
<keyword evidence="8" id="KW-0732">Signal</keyword>
<evidence type="ECO:0000256" key="12">
    <source>
        <dbReference type="ARBA" id="ARBA00023136"/>
    </source>
</evidence>
<evidence type="ECO:0000256" key="11">
    <source>
        <dbReference type="ARBA" id="ARBA00023128"/>
    </source>
</evidence>
<dbReference type="GO" id="GO:0005819">
    <property type="term" value="C:spindle"/>
    <property type="evidence" value="ECO:0007669"/>
    <property type="project" value="UniProtKB-SubCell"/>
</dbReference>
<gene>
    <name evidence="19" type="ORF">chiPu_0021123</name>
</gene>
<dbReference type="PANTHER" id="PTHR13041">
    <property type="entry name" value="JTB PROTEIN-RELATED"/>
    <property type="match status" value="1"/>
</dbReference>
<dbReference type="GO" id="GO:0030496">
    <property type="term" value="C:midbody"/>
    <property type="evidence" value="ECO:0007669"/>
    <property type="project" value="TreeGrafter"/>
</dbReference>
<evidence type="ECO:0000256" key="9">
    <source>
        <dbReference type="ARBA" id="ARBA00022776"/>
    </source>
</evidence>
<reference evidence="19 20" key="1">
    <citation type="journal article" date="2018" name="Nat. Ecol. Evol.">
        <title>Shark genomes provide insights into elasmobranch evolution and the origin of vertebrates.</title>
        <authorList>
            <person name="Hara Y"/>
            <person name="Yamaguchi K"/>
            <person name="Onimaru K"/>
            <person name="Kadota M"/>
            <person name="Koyanagi M"/>
            <person name="Keeley SD"/>
            <person name="Tatsumi K"/>
            <person name="Tanaka K"/>
            <person name="Motone F"/>
            <person name="Kageyama Y"/>
            <person name="Nozu R"/>
            <person name="Adachi N"/>
            <person name="Nishimura O"/>
            <person name="Nakagawa R"/>
            <person name="Tanegashima C"/>
            <person name="Kiyatake I"/>
            <person name="Matsumoto R"/>
            <person name="Murakumo K"/>
            <person name="Nishida K"/>
            <person name="Terakita A"/>
            <person name="Kuratani S"/>
            <person name="Sato K"/>
            <person name="Hyodo S Kuraku.S."/>
        </authorList>
    </citation>
    <scope>NUCLEOTIDE SEQUENCE [LARGE SCALE GENOMIC DNA]</scope>
</reference>
<sequence length="223" mass="25170">MLGRGVIRGDSCHHTSTLLFTRSLLHGSGRLQGFPIMMPDAMQGLQAVASSIICCSQIMSLNCESQEAQDPISSCRHGQPFSCTNTSQSFRLTLFYLFMLNIRFSESLTSHEGKDSVSTVSNAPCWQVEQFFVAESCKECTRFEVKTREACSTTGFVEKINCSESQREEYKSCRSALMEETLFWRFEGTMLTLSIIFSVLVIHRQTALDRLASEKVRRQIESI</sequence>
<dbReference type="PANTHER" id="PTHR13041:SF3">
    <property type="entry name" value="PROTEIN JTB"/>
    <property type="match status" value="1"/>
</dbReference>